<feature type="domain" description="Dynamin-like GTPase OPA1 C-terminal" evidence="1">
    <location>
        <begin position="1"/>
        <end position="92"/>
    </location>
</feature>
<dbReference type="InterPro" id="IPR045817">
    <property type="entry name" value="OPA1_C"/>
</dbReference>
<sequence>QWAEKELPRQCIDIGQFVLLDEFQNLIEREQKSRSNDPITSDIKLQVVQECRTRHQWDAKALDSLRVIQTQALQDRSVSDKQQWESAAKFMES</sequence>
<protein>
    <recommendedName>
        <fullName evidence="1">Dynamin-like GTPase OPA1 C-terminal domain-containing protein</fullName>
    </recommendedName>
</protein>
<dbReference type="Pfam" id="PF19434">
    <property type="entry name" value="OPA1_C"/>
    <property type="match status" value="1"/>
</dbReference>
<feature type="non-terminal residue" evidence="2">
    <location>
        <position position="1"/>
    </location>
</feature>
<evidence type="ECO:0000313" key="3">
    <source>
        <dbReference type="Proteomes" id="UP000676336"/>
    </source>
</evidence>
<organism evidence="2 3">
    <name type="scientific">Rotaria magnacalcarata</name>
    <dbReference type="NCBI Taxonomy" id="392030"/>
    <lineage>
        <taxon>Eukaryota</taxon>
        <taxon>Metazoa</taxon>
        <taxon>Spiralia</taxon>
        <taxon>Gnathifera</taxon>
        <taxon>Rotifera</taxon>
        <taxon>Eurotatoria</taxon>
        <taxon>Bdelloidea</taxon>
        <taxon>Philodinida</taxon>
        <taxon>Philodinidae</taxon>
        <taxon>Rotaria</taxon>
    </lineage>
</organism>
<proteinExistence type="predicted"/>
<dbReference type="EMBL" id="CAJOBI010024335">
    <property type="protein sequence ID" value="CAF4235779.1"/>
    <property type="molecule type" value="Genomic_DNA"/>
</dbReference>
<dbReference type="AlphaFoldDB" id="A0A8S2SMZ2"/>
<accession>A0A8S2SMZ2</accession>
<dbReference type="Proteomes" id="UP000676336">
    <property type="component" value="Unassembled WGS sequence"/>
</dbReference>
<gene>
    <name evidence="2" type="ORF">SMN809_LOCUS23344</name>
</gene>
<comment type="caution">
    <text evidence="2">The sequence shown here is derived from an EMBL/GenBank/DDBJ whole genome shotgun (WGS) entry which is preliminary data.</text>
</comment>
<feature type="non-terminal residue" evidence="2">
    <location>
        <position position="93"/>
    </location>
</feature>
<evidence type="ECO:0000259" key="1">
    <source>
        <dbReference type="Pfam" id="PF19434"/>
    </source>
</evidence>
<reference evidence="2" key="1">
    <citation type="submission" date="2021-02" db="EMBL/GenBank/DDBJ databases">
        <authorList>
            <person name="Nowell W R."/>
        </authorList>
    </citation>
    <scope>NUCLEOTIDE SEQUENCE</scope>
</reference>
<name>A0A8S2SMZ2_9BILA</name>
<evidence type="ECO:0000313" key="2">
    <source>
        <dbReference type="EMBL" id="CAF4235779.1"/>
    </source>
</evidence>